<protein>
    <submittedName>
        <fullName evidence="3">Amidase</fullName>
    </submittedName>
</protein>
<proteinExistence type="inferred from homology"/>
<feature type="domain" description="Amidase" evidence="2">
    <location>
        <begin position="318"/>
        <end position="391"/>
    </location>
</feature>
<dbReference type="PANTHER" id="PTHR11895:SF7">
    <property type="entry name" value="GLUTAMYL-TRNA(GLN) AMIDOTRANSFERASE SUBUNIT A, MITOCHONDRIAL"/>
    <property type="match status" value="1"/>
</dbReference>
<evidence type="ECO:0000259" key="2">
    <source>
        <dbReference type="Pfam" id="PF01425"/>
    </source>
</evidence>
<organism evidence="3 4">
    <name type="scientific">Chryseolinea lacunae</name>
    <dbReference type="NCBI Taxonomy" id="2801331"/>
    <lineage>
        <taxon>Bacteria</taxon>
        <taxon>Pseudomonadati</taxon>
        <taxon>Bacteroidota</taxon>
        <taxon>Cytophagia</taxon>
        <taxon>Cytophagales</taxon>
        <taxon>Fulvivirgaceae</taxon>
        <taxon>Chryseolinea</taxon>
    </lineage>
</organism>
<evidence type="ECO:0000256" key="1">
    <source>
        <dbReference type="ARBA" id="ARBA00009199"/>
    </source>
</evidence>
<comment type="caution">
    <text evidence="3">The sequence shown here is derived from an EMBL/GenBank/DDBJ whole genome shotgun (WGS) entry which is preliminary data.</text>
</comment>
<dbReference type="InterPro" id="IPR036928">
    <property type="entry name" value="AS_sf"/>
</dbReference>
<dbReference type="Gene3D" id="3.90.1300.10">
    <property type="entry name" value="Amidase signature (AS) domain"/>
    <property type="match status" value="2"/>
</dbReference>
<dbReference type="InterPro" id="IPR000120">
    <property type="entry name" value="Amidase"/>
</dbReference>
<keyword evidence="4" id="KW-1185">Reference proteome</keyword>
<evidence type="ECO:0000313" key="3">
    <source>
        <dbReference type="EMBL" id="MBL0745617.1"/>
    </source>
</evidence>
<feature type="domain" description="Amidase" evidence="2">
    <location>
        <begin position="26"/>
        <end position="297"/>
    </location>
</feature>
<evidence type="ECO:0000313" key="4">
    <source>
        <dbReference type="Proteomes" id="UP000613030"/>
    </source>
</evidence>
<comment type="similarity">
    <text evidence="1">Belongs to the amidase family.</text>
</comment>
<gene>
    <name evidence="3" type="ORF">JI741_30575</name>
</gene>
<name>A0ABS1L278_9BACT</name>
<sequence>MTSPLHYTSIGDLSAQIRDQKISPVDVVKHCLARIREHKKLNAFITVTEEQALTQAKLAEAEIKVGAWRGPLHGIPVGIKDFYDTAGIRTTAAFNYFQQRIPKNDADGVAKLKAAGAIIIGKTNMHQLGMGTTGLESFFGAAHNPWNAAYIPGGSSSGSAVAVASGLCYATFDTDAIGSCRLPAACCGVVGFKGTYNRTSVKGILEGEQPPDEMILWLSHAGITTRNVSETALLLDVLAANDHPKPKRFATLVASPQTFRIGIGNNFIAEPDVATAFENAVATLRSLGHTLQHIAVPFGDLQQGIRNIEADRATIDSTLFSDIDILVLPTTPTPTLTVADASENSQALSPENTAFANYYGIPAISIPGGFDTNGLPLGLQMVSRHWNELVVLQLAHQFQNATAFGEKHPVA</sequence>
<reference evidence="3 4" key="1">
    <citation type="submission" date="2021-01" db="EMBL/GenBank/DDBJ databases">
        <title>Chryseolinea sp. Jin1 Genome sequencing and assembly.</title>
        <authorList>
            <person name="Kim I."/>
        </authorList>
    </citation>
    <scope>NUCLEOTIDE SEQUENCE [LARGE SCALE GENOMIC DNA]</scope>
    <source>
        <strain evidence="3 4">Jin1</strain>
    </source>
</reference>
<dbReference type="Proteomes" id="UP000613030">
    <property type="component" value="Unassembled WGS sequence"/>
</dbReference>
<dbReference type="InterPro" id="IPR023631">
    <property type="entry name" value="Amidase_dom"/>
</dbReference>
<dbReference type="SUPFAM" id="SSF75304">
    <property type="entry name" value="Amidase signature (AS) enzymes"/>
    <property type="match status" value="1"/>
</dbReference>
<dbReference type="Pfam" id="PF01425">
    <property type="entry name" value="Amidase"/>
    <property type="match status" value="2"/>
</dbReference>
<dbReference type="EMBL" id="JAERRB010000018">
    <property type="protein sequence ID" value="MBL0745617.1"/>
    <property type="molecule type" value="Genomic_DNA"/>
</dbReference>
<dbReference type="PANTHER" id="PTHR11895">
    <property type="entry name" value="TRANSAMIDASE"/>
    <property type="match status" value="1"/>
</dbReference>
<dbReference type="RefSeq" id="WP_202016142.1">
    <property type="nucleotide sequence ID" value="NZ_JAERRB010000018.1"/>
</dbReference>
<accession>A0ABS1L278</accession>